<dbReference type="SUPFAM" id="SSF50494">
    <property type="entry name" value="Trypsin-like serine proteases"/>
    <property type="match status" value="1"/>
</dbReference>
<gene>
    <name evidence="3" type="ORF">GWC95_18715</name>
</gene>
<keyword evidence="4" id="KW-1185">Reference proteome</keyword>
<evidence type="ECO:0000313" key="4">
    <source>
        <dbReference type="Proteomes" id="UP000753802"/>
    </source>
</evidence>
<dbReference type="Pfam" id="PF00089">
    <property type="entry name" value="Trypsin"/>
    <property type="match status" value="1"/>
</dbReference>
<name>A0ABX0A0A3_9BACT</name>
<dbReference type="EMBL" id="JAACJS010000015">
    <property type="protein sequence ID" value="NCI51964.1"/>
    <property type="molecule type" value="Genomic_DNA"/>
</dbReference>
<proteinExistence type="predicted"/>
<organism evidence="3 4">
    <name type="scientific">Sediminibacterium roseum</name>
    <dbReference type="NCBI Taxonomy" id="1978412"/>
    <lineage>
        <taxon>Bacteria</taxon>
        <taxon>Pseudomonadati</taxon>
        <taxon>Bacteroidota</taxon>
        <taxon>Chitinophagia</taxon>
        <taxon>Chitinophagales</taxon>
        <taxon>Chitinophagaceae</taxon>
        <taxon>Sediminibacterium</taxon>
    </lineage>
</organism>
<dbReference type="InterPro" id="IPR001254">
    <property type="entry name" value="Trypsin_dom"/>
</dbReference>
<dbReference type="Proteomes" id="UP000753802">
    <property type="component" value="Unassembled WGS sequence"/>
</dbReference>
<accession>A0ABX0A0A3</accession>
<evidence type="ECO:0000259" key="2">
    <source>
        <dbReference type="Pfam" id="PF00089"/>
    </source>
</evidence>
<feature type="signal peptide" evidence="1">
    <location>
        <begin position="1"/>
        <end position="17"/>
    </location>
</feature>
<dbReference type="RefSeq" id="WP_161820226.1">
    <property type="nucleotide sequence ID" value="NZ_JAACJS010000015.1"/>
</dbReference>
<evidence type="ECO:0000313" key="3">
    <source>
        <dbReference type="EMBL" id="NCI51964.1"/>
    </source>
</evidence>
<dbReference type="InterPro" id="IPR009003">
    <property type="entry name" value="Peptidase_S1_PA"/>
</dbReference>
<comment type="caution">
    <text evidence="3">The sequence shown here is derived from an EMBL/GenBank/DDBJ whole genome shotgun (WGS) entry which is preliminary data.</text>
</comment>
<evidence type="ECO:0000256" key="1">
    <source>
        <dbReference type="SAM" id="SignalP"/>
    </source>
</evidence>
<feature type="chain" id="PRO_5046678208" evidence="1">
    <location>
        <begin position="18"/>
        <end position="243"/>
    </location>
</feature>
<feature type="domain" description="Peptidase S1" evidence="2">
    <location>
        <begin position="47"/>
        <end position="216"/>
    </location>
</feature>
<sequence>MKTVYVLALLFCLQAAAQEKTADKKFPAIALMNDIRFENQKFDQPRFSCGFLLKYQKDTFAVTAKHLLQIIHPQEMKTVVFENRVRLWTMFRPDNNSETVTMHQLINENAGELLSDKSIYENDFLVFSIHRNQSTVTPLEPRTTPLEPGEKLYVIGWTRKMEGGAQRVYEFEYYKTIGHRMLLKEKIVPETFGGLSGAPVVDGQGLLVGLVSNSTVDPATGARFFSPCSIENLLEVLKTEKKE</sequence>
<protein>
    <submittedName>
        <fullName evidence="3">Trypsin-like peptidase domain-containing protein</fullName>
    </submittedName>
</protein>
<reference evidence="3 4" key="1">
    <citation type="submission" date="2020-01" db="EMBL/GenBank/DDBJ databases">
        <title>Genome analysis.</title>
        <authorList>
            <person name="Wu S."/>
            <person name="Wang G."/>
        </authorList>
    </citation>
    <scope>NUCLEOTIDE SEQUENCE [LARGE SCALE GENOMIC DNA]</scope>
    <source>
        <strain evidence="3 4">SYL130</strain>
    </source>
</reference>
<keyword evidence="1" id="KW-0732">Signal</keyword>